<dbReference type="EMBL" id="CP091139">
    <property type="protein sequence ID" value="UUT35691.1"/>
    <property type="molecule type" value="Genomic_DNA"/>
</dbReference>
<reference evidence="2" key="1">
    <citation type="submission" date="2022-01" db="EMBL/GenBank/DDBJ databases">
        <title>Microbacterium eymi and Microbacterium rhizovicinus sp. nov., isolated from the rhizospheric soil of Elymus tsukushiensis, a plant native to the Dokdo Islands, Republic of Korea.</title>
        <authorList>
            <person name="Hwang Y.J."/>
        </authorList>
    </citation>
    <scope>NUCLEOTIDE SEQUENCE</scope>
    <source>
        <strain evidence="2">KUDC0405</strain>
    </source>
</reference>
<gene>
    <name evidence="2" type="ORF">L2X98_20860</name>
</gene>
<sequence length="54" mass="5590">MLVLAVALGAVTGAYAHPLIGLGLAVVGVAGLVPLILEVRRAGIDRKRDEDGRR</sequence>
<dbReference type="RefSeq" id="WP_259612309.1">
    <property type="nucleotide sequence ID" value="NZ_CP091139.2"/>
</dbReference>
<proteinExistence type="predicted"/>
<organism evidence="2 3">
    <name type="scientific">Microbacterium elymi</name>
    <dbReference type="NCBI Taxonomy" id="2909587"/>
    <lineage>
        <taxon>Bacteria</taxon>
        <taxon>Bacillati</taxon>
        <taxon>Actinomycetota</taxon>
        <taxon>Actinomycetes</taxon>
        <taxon>Micrococcales</taxon>
        <taxon>Microbacteriaceae</taxon>
        <taxon>Microbacterium</taxon>
    </lineage>
</organism>
<feature type="transmembrane region" description="Helical" evidence="1">
    <location>
        <begin position="26"/>
        <end position="44"/>
    </location>
</feature>
<keyword evidence="1" id="KW-0812">Transmembrane</keyword>
<protein>
    <submittedName>
        <fullName evidence="2">Uncharacterized protein</fullName>
    </submittedName>
</protein>
<keyword evidence="1" id="KW-1133">Transmembrane helix</keyword>
<evidence type="ECO:0000256" key="1">
    <source>
        <dbReference type="SAM" id="Phobius"/>
    </source>
</evidence>
<name>A0ABY5NKI2_9MICO</name>
<evidence type="ECO:0000313" key="3">
    <source>
        <dbReference type="Proteomes" id="UP001054811"/>
    </source>
</evidence>
<dbReference type="Proteomes" id="UP001054811">
    <property type="component" value="Chromosome"/>
</dbReference>
<evidence type="ECO:0000313" key="2">
    <source>
        <dbReference type="EMBL" id="UUT35691.1"/>
    </source>
</evidence>
<keyword evidence="3" id="KW-1185">Reference proteome</keyword>
<accession>A0ABY5NKI2</accession>
<keyword evidence="1" id="KW-0472">Membrane</keyword>